<feature type="transmembrane region" description="Helical" evidence="6">
    <location>
        <begin position="151"/>
        <end position="172"/>
    </location>
</feature>
<evidence type="ECO:0000313" key="8">
    <source>
        <dbReference type="Proteomes" id="UP000316425"/>
    </source>
</evidence>
<keyword evidence="8" id="KW-1185">Reference proteome</keyword>
<name>A0A556PRM0_9BACI</name>
<comment type="subcellular location">
    <subcellularLocation>
        <location evidence="1">Cell membrane</location>
        <topology evidence="1">Multi-pass membrane protein</topology>
    </subcellularLocation>
</comment>
<sequence>MWDKLQIFGFQALWNPLTLLITILLGLLYYLFTGPLKEKAGLKERPAGKQQLWFYLALTLFYLIKGAPLYLMSHIFLSVHMLQMVIFYLIMPMLVIKGIPEEWWRKVFNNRTIGPIMNFFTKPLIAIIVFHALFSFYHLPVILDFSKTNNFVHWSITLVIFVGAFFFWWPLMTPFKERVIIRPLYKIFYIFGSGLLITPSCALIIFADAPLYATYSQPDAFMNALALCVPVEVLQGLNLGGPQIFMNVDLVNDQQLAGIVMKVSQEFIYGGVLAALFYAWYNSENRGIDPLPSSQQTITPERG</sequence>
<dbReference type="AlphaFoldDB" id="A0A556PRM0"/>
<dbReference type="InterPro" id="IPR019108">
    <property type="entry name" value="Caa3_assmbl_CtaG-rel"/>
</dbReference>
<evidence type="ECO:0000256" key="2">
    <source>
        <dbReference type="ARBA" id="ARBA00022475"/>
    </source>
</evidence>
<evidence type="ECO:0000313" key="7">
    <source>
        <dbReference type="EMBL" id="TSJ67038.1"/>
    </source>
</evidence>
<evidence type="ECO:0000256" key="1">
    <source>
        <dbReference type="ARBA" id="ARBA00004651"/>
    </source>
</evidence>
<dbReference type="NCBIfam" id="TIGR02737">
    <property type="entry name" value="caa3_CtaG"/>
    <property type="match status" value="1"/>
</dbReference>
<comment type="caution">
    <text evidence="7">The sequence shown here is derived from an EMBL/GenBank/DDBJ whole genome shotgun (WGS) entry which is preliminary data.</text>
</comment>
<feature type="transmembrane region" description="Helical" evidence="6">
    <location>
        <begin position="119"/>
        <end position="139"/>
    </location>
</feature>
<feature type="transmembrane region" description="Helical" evidence="6">
    <location>
        <begin position="12"/>
        <end position="32"/>
    </location>
</feature>
<protein>
    <submittedName>
        <fullName evidence="7">Cytochrome c oxidase assembly factor CtaG</fullName>
    </submittedName>
</protein>
<keyword evidence="3 6" id="KW-0812">Transmembrane</keyword>
<dbReference type="Pfam" id="PF09678">
    <property type="entry name" value="Caa3_CtaG"/>
    <property type="match status" value="1"/>
</dbReference>
<evidence type="ECO:0000256" key="5">
    <source>
        <dbReference type="ARBA" id="ARBA00023136"/>
    </source>
</evidence>
<gene>
    <name evidence="7" type="primary">ctaG</name>
    <name evidence="7" type="ORF">FPQ13_01935</name>
</gene>
<keyword evidence="2" id="KW-1003">Cell membrane</keyword>
<evidence type="ECO:0000256" key="4">
    <source>
        <dbReference type="ARBA" id="ARBA00022989"/>
    </source>
</evidence>
<evidence type="ECO:0000256" key="6">
    <source>
        <dbReference type="SAM" id="Phobius"/>
    </source>
</evidence>
<reference evidence="7 8" key="1">
    <citation type="submission" date="2019-07" db="EMBL/GenBank/DDBJ databases">
        <title>Allobacillus sp. nov. SKP isolated from shrimp paste of Euphausiacea.</title>
        <authorList>
            <person name="Kanchanasin P."/>
            <person name="Tanasupawat S."/>
            <person name="Shi W."/>
            <person name="Wu L."/>
            <person name="Ma J."/>
        </authorList>
    </citation>
    <scope>NUCLEOTIDE SEQUENCE [LARGE SCALE GENOMIC DNA]</scope>
    <source>
        <strain evidence="7 8">SKP4-8</strain>
    </source>
</reference>
<feature type="transmembrane region" description="Helical" evidence="6">
    <location>
        <begin position="184"/>
        <end position="207"/>
    </location>
</feature>
<dbReference type="Proteomes" id="UP000316425">
    <property type="component" value="Unassembled WGS sequence"/>
</dbReference>
<dbReference type="InterPro" id="IPR014108">
    <property type="entry name" value="Caa3-assmbl_CtaG"/>
</dbReference>
<keyword evidence="5 6" id="KW-0472">Membrane</keyword>
<feature type="transmembrane region" description="Helical" evidence="6">
    <location>
        <begin position="52"/>
        <end position="71"/>
    </location>
</feature>
<feature type="transmembrane region" description="Helical" evidence="6">
    <location>
        <begin position="77"/>
        <end position="99"/>
    </location>
</feature>
<dbReference type="GO" id="GO:0005886">
    <property type="term" value="C:plasma membrane"/>
    <property type="evidence" value="ECO:0007669"/>
    <property type="project" value="UniProtKB-SubCell"/>
</dbReference>
<keyword evidence="4 6" id="KW-1133">Transmembrane helix</keyword>
<evidence type="ECO:0000256" key="3">
    <source>
        <dbReference type="ARBA" id="ARBA00022692"/>
    </source>
</evidence>
<dbReference type="EMBL" id="VMHE01000002">
    <property type="protein sequence ID" value="TSJ67038.1"/>
    <property type="molecule type" value="Genomic_DNA"/>
</dbReference>
<dbReference type="OrthoDB" id="128422at2"/>
<accession>A0A556PRM0</accession>
<organism evidence="7 8">
    <name type="scientific">Allobacillus salarius</name>
    <dbReference type="NCBI Taxonomy" id="1955272"/>
    <lineage>
        <taxon>Bacteria</taxon>
        <taxon>Bacillati</taxon>
        <taxon>Bacillota</taxon>
        <taxon>Bacilli</taxon>
        <taxon>Bacillales</taxon>
        <taxon>Bacillaceae</taxon>
        <taxon>Allobacillus</taxon>
    </lineage>
</organism>
<dbReference type="RefSeq" id="WP_144087627.1">
    <property type="nucleotide sequence ID" value="NZ_VMHE01000002.1"/>
</dbReference>
<proteinExistence type="predicted"/>